<evidence type="ECO:0000313" key="1">
    <source>
        <dbReference type="EMBL" id="PVU93665.1"/>
    </source>
</evidence>
<dbReference type="PANTHER" id="PTHR13520">
    <property type="entry name" value="RAD50-INTERACTING PROTEIN 1 RINT-1"/>
    <property type="match status" value="1"/>
</dbReference>
<dbReference type="OrthoDB" id="407410at2759"/>
<sequence>MNAIQDDSITLSFLDAQFPNIDSLDSIQELHFSQKKVAANLQIQTIKNTLTDLNLKKNDKESSFCSESEHFRLVQKLKEEVHQLQILQATSSLFNVIKTVNHLEKKLISELKADLSDSIAYFISLSSLCCRILYLEQTIHSKKLDSTLENVTLLNGNILSNLNIIEYIKEKLKLNWARMIDFIVSFIQDIVSTSWLSDDIKKQYPSNKHEMNCAINSTRLFKSTFQKLDIKIKQIILDWDTSDLSKKWNSELCLSILLESVSAKFNYHFRRNTSTNRIDKPEWALTFLLKESSKLIGFIENDVQKNIWKKSPNGKNASDQFISGIIKIIGNKLLAENSLWITAPELVPHLLDELAKFDLTLQEIYLYGVNQDFKGIWVGTAEIWMTKSKEVLEAWRNLEYEDAREKYLIVRRESYAFDNNVKGADGSIEMAFVSPLSIRMGSIIESLTEKISKLRKLSWKYVFASTVVFPLINSYIEHLDAEIDNFKRVSVAFLQNIPNFRLNTSSDQNLSLDFTKDSDSKILSIIDSLGLKPLVSRLRSISGFLYSSSHFRDLLSEFSDVELWVELWAWCCKIKSNSKIKKDLATNQILNDINDELADPNQFQLYTIDDIEKLNPSDLEYVDSGFCSEVERTLSKVDLSSLSKTKHMQVEKSIFGDYMEKFNTLTSTSLNLFKMVFNKEILVLLKQYENATYLRNQQIILNNGESGDLDIDDANFNNNIVDFQKNIEVSGALIPILRAVSIVLNYTVNNLLQPLHYITVIKDMMIELDNWIVTTVIVRNTWSIDKVIQFSIDLKAIISCFKASLSSQKSYLGYFSKYAAILPQSMEALYLLALPISLDANVDTENWCQFADLPRYYAPSEITKIVINMFYCEQQGYGLDTSPLLKQVSGFSSFSNSGINTAYRLKPFSKEDNQLVIERLKEFEITHLTPARAGMILQTRTDSEIFFKE</sequence>
<keyword evidence="2" id="KW-1185">Reference proteome</keyword>
<dbReference type="GO" id="GO:0060628">
    <property type="term" value="P:regulation of ER to Golgi vesicle-mediated transport"/>
    <property type="evidence" value="ECO:0007669"/>
    <property type="project" value="TreeGrafter"/>
</dbReference>
<dbReference type="Proteomes" id="UP000245383">
    <property type="component" value="Unassembled WGS sequence"/>
</dbReference>
<gene>
    <name evidence="1" type="ORF">BB561_003123</name>
</gene>
<evidence type="ECO:0000313" key="2">
    <source>
        <dbReference type="Proteomes" id="UP000245383"/>
    </source>
</evidence>
<dbReference type="AlphaFoldDB" id="A0A2T9YMT1"/>
<dbReference type="GO" id="GO:0070939">
    <property type="term" value="C:Dsl1/NZR complex"/>
    <property type="evidence" value="ECO:0007669"/>
    <property type="project" value="InterPro"/>
</dbReference>
<reference evidence="1 2" key="1">
    <citation type="journal article" date="2018" name="MBio">
        <title>Comparative Genomics Reveals the Core Gene Toolbox for the Fungus-Insect Symbiosis.</title>
        <authorList>
            <person name="Wang Y."/>
            <person name="Stata M."/>
            <person name="Wang W."/>
            <person name="Stajich J.E."/>
            <person name="White M.M."/>
            <person name="Moncalvo J.M."/>
        </authorList>
    </citation>
    <scope>NUCLEOTIDE SEQUENCE [LARGE SCALE GENOMIC DNA]</scope>
    <source>
        <strain evidence="1 2">SWE-8-4</strain>
    </source>
</reference>
<dbReference type="InterPro" id="IPR007528">
    <property type="entry name" value="RINT1_Tip20"/>
</dbReference>
<dbReference type="PROSITE" id="PS51386">
    <property type="entry name" value="RINT1_TIP20"/>
    <property type="match status" value="1"/>
</dbReference>
<dbReference type="STRING" id="133385.A0A2T9YMT1"/>
<dbReference type="EMBL" id="MBFR01000121">
    <property type="protein sequence ID" value="PVU93665.1"/>
    <property type="molecule type" value="Genomic_DNA"/>
</dbReference>
<dbReference type="InterPro" id="IPR042042">
    <property type="entry name" value="Tip20p_domB"/>
</dbReference>
<organism evidence="1 2">
    <name type="scientific">Smittium simulii</name>
    <dbReference type="NCBI Taxonomy" id="133385"/>
    <lineage>
        <taxon>Eukaryota</taxon>
        <taxon>Fungi</taxon>
        <taxon>Fungi incertae sedis</taxon>
        <taxon>Zoopagomycota</taxon>
        <taxon>Kickxellomycotina</taxon>
        <taxon>Harpellomycetes</taxon>
        <taxon>Harpellales</taxon>
        <taxon>Legeriomycetaceae</taxon>
        <taxon>Smittium</taxon>
    </lineage>
</organism>
<dbReference type="GO" id="GO:0006890">
    <property type="term" value="P:retrograde vesicle-mediated transport, Golgi to endoplasmic reticulum"/>
    <property type="evidence" value="ECO:0007669"/>
    <property type="project" value="InterPro"/>
</dbReference>
<dbReference type="GO" id="GO:0006888">
    <property type="term" value="P:endoplasmic reticulum to Golgi vesicle-mediated transport"/>
    <property type="evidence" value="ECO:0007669"/>
    <property type="project" value="InterPro"/>
</dbReference>
<dbReference type="Gene3D" id="1.20.58.1420">
    <property type="entry name" value="Dsl1p vesicle tethering complex, Tip20p subunit, domain B"/>
    <property type="match status" value="1"/>
</dbReference>
<evidence type="ECO:0008006" key="3">
    <source>
        <dbReference type="Google" id="ProtNLM"/>
    </source>
</evidence>
<protein>
    <recommendedName>
        <fullName evidence="3">RAD50-interacting protein 1</fullName>
    </recommendedName>
</protein>
<proteinExistence type="predicted"/>
<accession>A0A2T9YMT1</accession>
<dbReference type="PANTHER" id="PTHR13520:SF0">
    <property type="entry name" value="RAD50-INTERACTING PROTEIN 1"/>
    <property type="match status" value="1"/>
</dbReference>
<dbReference type="Pfam" id="PF04437">
    <property type="entry name" value="RINT1_TIP1"/>
    <property type="match status" value="1"/>
</dbReference>
<comment type="caution">
    <text evidence="1">The sequence shown here is derived from an EMBL/GenBank/DDBJ whole genome shotgun (WGS) entry which is preliminary data.</text>
</comment>
<name>A0A2T9YMT1_9FUNG</name>